<gene>
    <name evidence="3" type="ORF">H6A32_15265</name>
</gene>
<evidence type="ECO:0000313" key="4">
    <source>
        <dbReference type="Proteomes" id="UP000775686"/>
    </source>
</evidence>
<proteinExistence type="predicted"/>
<evidence type="ECO:0000256" key="1">
    <source>
        <dbReference type="SAM" id="Phobius"/>
    </source>
</evidence>
<evidence type="ECO:0000313" key="3">
    <source>
        <dbReference type="EMBL" id="MBM6745622.1"/>
    </source>
</evidence>
<feature type="domain" description="Sigma factor regulator C-terminal" evidence="2">
    <location>
        <begin position="217"/>
        <end position="367"/>
    </location>
</feature>
<keyword evidence="1" id="KW-0812">Transmembrane</keyword>
<evidence type="ECO:0000259" key="2">
    <source>
        <dbReference type="Pfam" id="PF13791"/>
    </source>
</evidence>
<dbReference type="InterPro" id="IPR025672">
    <property type="entry name" value="Sigma_reg_C_dom"/>
</dbReference>
<sequence>MEQDIERQEAISEYLFEKDELGEELHVEYNQSEEYDKTEQFAGMIKKSIRKAFIKMGIITGSIVIVIVCLILFVFPNIVSLFYYDPGKEIFENTNQMSLDLRVYTELKIPGYVRDNVVVRDKGYGNYDINIYQNVSYNGKFTNIAGALNKGNLNLYDMNLLNPPHDNVFAWFQLEDLKEQSLREIEAAGKEMFFSGGTREQATEALQGLEENVKYVFYATLDKMVDYNEFVKFKKEKNSYANWCAVYTGGRNQNLGIECELLRSCNLGWDTKEYPEMIIWNHDEETQPLENKIENTEVMQTHFESMLRYMGEQESFLKMMNETSEIYKEAAEYIEENGMLIYGYSGIAKKEELLNMNEWSEIYAIEVSELR</sequence>
<reference evidence="3 4" key="1">
    <citation type="journal article" date="2021" name="Sci. Rep.">
        <title>The distribution of antibiotic resistance genes in chicken gut microbiota commensals.</title>
        <authorList>
            <person name="Juricova H."/>
            <person name="Matiasovicova J."/>
            <person name="Kubasova T."/>
            <person name="Cejkova D."/>
            <person name="Rychlik I."/>
        </authorList>
    </citation>
    <scope>NUCLEOTIDE SEQUENCE [LARGE SCALE GENOMIC DNA]</scope>
    <source>
        <strain evidence="3 4">An770</strain>
    </source>
</reference>
<keyword evidence="1" id="KW-1133">Transmembrane helix</keyword>
<name>A0ABS2EKZ8_9FIRM</name>
<dbReference type="Pfam" id="PF13791">
    <property type="entry name" value="Sigma_reg_C"/>
    <property type="match status" value="1"/>
</dbReference>
<organism evidence="3 4">
    <name type="scientific">Drancourtella massiliensis</name>
    <dbReference type="NCBI Taxonomy" id="1632013"/>
    <lineage>
        <taxon>Bacteria</taxon>
        <taxon>Bacillati</taxon>
        <taxon>Bacillota</taxon>
        <taxon>Clostridia</taxon>
        <taxon>Eubacteriales</taxon>
        <taxon>Oscillospiraceae</taxon>
        <taxon>Drancourtella</taxon>
    </lineage>
</organism>
<comment type="caution">
    <text evidence="3">The sequence shown here is derived from an EMBL/GenBank/DDBJ whole genome shotgun (WGS) entry which is preliminary data.</text>
</comment>
<accession>A0ABS2EKZ8</accession>
<protein>
    <submittedName>
        <fullName evidence="3">Anti sigma factor C-terminal domain-containing protein</fullName>
    </submittedName>
</protein>
<dbReference type="Proteomes" id="UP000775686">
    <property type="component" value="Unassembled WGS sequence"/>
</dbReference>
<feature type="transmembrane region" description="Helical" evidence="1">
    <location>
        <begin position="53"/>
        <end position="75"/>
    </location>
</feature>
<dbReference type="RefSeq" id="WP_204864770.1">
    <property type="nucleotide sequence ID" value="NZ_JACJKH010000046.1"/>
</dbReference>
<dbReference type="EMBL" id="JACJKH010000046">
    <property type="protein sequence ID" value="MBM6745622.1"/>
    <property type="molecule type" value="Genomic_DNA"/>
</dbReference>
<keyword evidence="4" id="KW-1185">Reference proteome</keyword>
<keyword evidence="1" id="KW-0472">Membrane</keyword>